<feature type="region of interest" description="Disordered" evidence="1">
    <location>
        <begin position="1"/>
        <end position="46"/>
    </location>
</feature>
<keyword evidence="3" id="KW-1185">Reference proteome</keyword>
<reference evidence="2 3" key="2">
    <citation type="submission" date="2018-08" db="EMBL/GenBank/DDBJ databases">
        <authorList>
            <person name="Laetsch R D."/>
            <person name="Stevens L."/>
            <person name="Kumar S."/>
            <person name="Blaxter L. M."/>
        </authorList>
    </citation>
    <scope>NUCLEOTIDE SEQUENCE [LARGE SCALE GENOMIC DNA]</scope>
</reference>
<accession>A0A182F007</accession>
<gene>
    <name evidence="2" type="ORF">NOO_LOCUS13769</name>
</gene>
<dbReference type="Proteomes" id="UP000271087">
    <property type="component" value="Unassembled WGS sequence"/>
</dbReference>
<name>A0A182F007_ONCOC</name>
<reference evidence="4" key="1">
    <citation type="submission" date="2016-06" db="UniProtKB">
        <authorList>
            <consortium name="WormBaseParasite"/>
        </authorList>
    </citation>
    <scope>IDENTIFICATION</scope>
</reference>
<dbReference type="WBParaSite" id="nOo.2.0.1.t13769-RA">
    <property type="protein sequence ID" value="nOo.2.0.1.t13769-RA"/>
    <property type="gene ID" value="nOo.2.0.1.g13769"/>
</dbReference>
<dbReference type="AlphaFoldDB" id="A0A182F007"/>
<evidence type="ECO:0000313" key="2">
    <source>
        <dbReference type="EMBL" id="VDN05333.1"/>
    </source>
</evidence>
<feature type="compositionally biased region" description="Basic and acidic residues" evidence="1">
    <location>
        <begin position="33"/>
        <end position="46"/>
    </location>
</feature>
<evidence type="ECO:0000256" key="1">
    <source>
        <dbReference type="SAM" id="MobiDB-lite"/>
    </source>
</evidence>
<proteinExistence type="predicted"/>
<protein>
    <submittedName>
        <fullName evidence="4">DUF3362 domain-containing protein</fullName>
    </submittedName>
</protein>
<dbReference type="EMBL" id="UYRW01018595">
    <property type="protein sequence ID" value="VDN05333.1"/>
    <property type="molecule type" value="Genomic_DNA"/>
</dbReference>
<evidence type="ECO:0000313" key="3">
    <source>
        <dbReference type="Proteomes" id="UP000271087"/>
    </source>
</evidence>
<evidence type="ECO:0000313" key="4">
    <source>
        <dbReference type="WBParaSite" id="nOo.2.0.1.t13769-RA"/>
    </source>
</evidence>
<sequence>TLKQLPQHGIKVMASHQDSNRIQNLKKRSVPKTADEERMKSKELKT</sequence>
<organism evidence="4">
    <name type="scientific">Onchocerca ochengi</name>
    <name type="common">Filarial nematode worm</name>
    <dbReference type="NCBI Taxonomy" id="42157"/>
    <lineage>
        <taxon>Eukaryota</taxon>
        <taxon>Metazoa</taxon>
        <taxon>Ecdysozoa</taxon>
        <taxon>Nematoda</taxon>
        <taxon>Chromadorea</taxon>
        <taxon>Rhabditida</taxon>
        <taxon>Spirurina</taxon>
        <taxon>Spiruromorpha</taxon>
        <taxon>Filarioidea</taxon>
        <taxon>Onchocercidae</taxon>
        <taxon>Onchocerca</taxon>
    </lineage>
</organism>